<name>A0A944GRS8_9HYPH</name>
<feature type="transmembrane region" description="Helical" evidence="5">
    <location>
        <begin position="142"/>
        <end position="165"/>
    </location>
</feature>
<accession>A0A944GRS8</accession>
<keyword evidence="3" id="KW-0804">Transcription</keyword>
<dbReference type="InterPro" id="IPR018060">
    <property type="entry name" value="HTH_AraC"/>
</dbReference>
<keyword evidence="5" id="KW-1133">Transmembrane helix</keyword>
<evidence type="ECO:0000256" key="1">
    <source>
        <dbReference type="ARBA" id="ARBA00023015"/>
    </source>
</evidence>
<keyword evidence="5" id="KW-0812">Transmembrane</keyword>
<feature type="transmembrane region" description="Helical" evidence="5">
    <location>
        <begin position="89"/>
        <end position="107"/>
    </location>
</feature>
<dbReference type="Gene3D" id="1.10.10.60">
    <property type="entry name" value="Homeodomain-like"/>
    <property type="match status" value="1"/>
</dbReference>
<dbReference type="SUPFAM" id="SSF46689">
    <property type="entry name" value="Homeodomain-like"/>
    <property type="match status" value="1"/>
</dbReference>
<feature type="domain" description="HTH araC/xylS-type" evidence="6">
    <location>
        <begin position="264"/>
        <end position="368"/>
    </location>
</feature>
<evidence type="ECO:0000313" key="8">
    <source>
        <dbReference type="Proteomes" id="UP000705379"/>
    </source>
</evidence>
<keyword evidence="5" id="KW-0472">Membrane</keyword>
<dbReference type="EMBL" id="QTKU01000001">
    <property type="protein sequence ID" value="MBS8258831.1"/>
    <property type="molecule type" value="Genomic_DNA"/>
</dbReference>
<evidence type="ECO:0000259" key="6">
    <source>
        <dbReference type="PROSITE" id="PS01124"/>
    </source>
</evidence>
<feature type="transmembrane region" description="Helical" evidence="5">
    <location>
        <begin position="119"/>
        <end position="136"/>
    </location>
</feature>
<dbReference type="RefSeq" id="WP_213214576.1">
    <property type="nucleotide sequence ID" value="NZ_QTKU01000001.1"/>
</dbReference>
<organism evidence="7 8">
    <name type="scientific">Roseibium polysiphoniae</name>
    <dbReference type="NCBI Taxonomy" id="2571221"/>
    <lineage>
        <taxon>Bacteria</taxon>
        <taxon>Pseudomonadati</taxon>
        <taxon>Pseudomonadota</taxon>
        <taxon>Alphaproteobacteria</taxon>
        <taxon>Hyphomicrobiales</taxon>
        <taxon>Stappiaceae</taxon>
        <taxon>Roseibium</taxon>
    </lineage>
</organism>
<dbReference type="Proteomes" id="UP000705379">
    <property type="component" value="Unassembled WGS sequence"/>
</dbReference>
<reference evidence="7" key="1">
    <citation type="submission" date="2018-08" db="EMBL/GenBank/DDBJ databases">
        <authorList>
            <person name="Jin W."/>
            <person name="Wang H."/>
            <person name="Yang Y."/>
            <person name="Li M."/>
            <person name="Liu J."/>
        </authorList>
    </citation>
    <scope>NUCLEOTIDE SEQUENCE</scope>
    <source>
        <strain evidence="7">AESS21</strain>
    </source>
</reference>
<dbReference type="GO" id="GO:0043565">
    <property type="term" value="F:sequence-specific DNA binding"/>
    <property type="evidence" value="ECO:0007669"/>
    <property type="project" value="InterPro"/>
</dbReference>
<protein>
    <submittedName>
        <fullName evidence="7">AraC family transcriptional regulator</fullName>
    </submittedName>
</protein>
<feature type="transmembrane region" description="Helical" evidence="5">
    <location>
        <begin position="27"/>
        <end position="47"/>
    </location>
</feature>
<dbReference type="InterPro" id="IPR009057">
    <property type="entry name" value="Homeodomain-like_sf"/>
</dbReference>
<dbReference type="PANTHER" id="PTHR43280">
    <property type="entry name" value="ARAC-FAMILY TRANSCRIPTIONAL REGULATOR"/>
    <property type="match status" value="1"/>
</dbReference>
<feature type="region of interest" description="Disordered" evidence="4">
    <location>
        <begin position="240"/>
        <end position="260"/>
    </location>
</feature>
<evidence type="ECO:0000256" key="2">
    <source>
        <dbReference type="ARBA" id="ARBA00023125"/>
    </source>
</evidence>
<keyword evidence="2" id="KW-0238">DNA-binding</keyword>
<evidence type="ECO:0000256" key="4">
    <source>
        <dbReference type="SAM" id="MobiDB-lite"/>
    </source>
</evidence>
<comment type="caution">
    <text evidence="7">The sequence shown here is derived from an EMBL/GenBank/DDBJ whole genome shotgun (WGS) entry which is preliminary data.</text>
</comment>
<dbReference type="AlphaFoldDB" id="A0A944GRS8"/>
<dbReference type="PANTHER" id="PTHR43280:SF29">
    <property type="entry name" value="ARAC-FAMILY TRANSCRIPTIONAL REGULATOR"/>
    <property type="match status" value="1"/>
</dbReference>
<feature type="transmembrane region" description="Helical" evidence="5">
    <location>
        <begin position="177"/>
        <end position="202"/>
    </location>
</feature>
<dbReference type="Pfam" id="PF12833">
    <property type="entry name" value="HTH_18"/>
    <property type="match status" value="1"/>
</dbReference>
<evidence type="ECO:0000256" key="3">
    <source>
        <dbReference type="ARBA" id="ARBA00023163"/>
    </source>
</evidence>
<sequence length="369" mass="40109">MRRNTAYIRFKVVLKPDLGQGQPGSSAIGAMPVLPISMFAALVLAYVWLRAFLARDTPVMVQILILACAIQSLIISFNQHYGVSWLGPVQPVTAMMIPALAYLAFASTAIRPLAWKRDWFHVLGPVAGAICFYALPDVMDGLVVAAYVGYAGLLLKATLSGADALPLIRLEHGDRPLVLWRVVGLALLASAFSDVVIIAIMATGQEWLRPWVISIFSSGVLLMIGVLNLSDMLKDTADKDNSTKEAASGTGQTSDRPQAYDADPDLFAALEDLMNGEKIYLDPNLTLGRIARRLKVPEKLLSATINGYSGVNVSRYINTFRIEHACQELKAGANVTSAMYTSGFNTKSNFNREFLRVKGCPPSTWLDAA</sequence>
<feature type="transmembrane region" description="Helical" evidence="5">
    <location>
        <begin position="208"/>
        <end position="229"/>
    </location>
</feature>
<keyword evidence="1" id="KW-0805">Transcription regulation</keyword>
<gene>
    <name evidence="7" type="ORF">DYI23_01255</name>
</gene>
<evidence type="ECO:0000313" key="7">
    <source>
        <dbReference type="EMBL" id="MBS8258831.1"/>
    </source>
</evidence>
<dbReference type="GO" id="GO:0003700">
    <property type="term" value="F:DNA-binding transcription factor activity"/>
    <property type="evidence" value="ECO:0007669"/>
    <property type="project" value="InterPro"/>
</dbReference>
<dbReference type="SMART" id="SM00342">
    <property type="entry name" value="HTH_ARAC"/>
    <property type="match status" value="1"/>
</dbReference>
<reference evidence="7" key="2">
    <citation type="journal article" date="2021" name="Microorganisms">
        <title>Bacterial Dimethylsulfoniopropionate Biosynthesis in the East China Sea.</title>
        <authorList>
            <person name="Liu J."/>
            <person name="Zhang Y."/>
            <person name="Liu J."/>
            <person name="Zhong H."/>
            <person name="Williams B.T."/>
            <person name="Zheng Y."/>
            <person name="Curson A.R.J."/>
            <person name="Sun C."/>
            <person name="Sun H."/>
            <person name="Song D."/>
            <person name="Wagner Mackenzie B."/>
            <person name="Bermejo Martinez A."/>
            <person name="Todd J.D."/>
            <person name="Zhang X.H."/>
        </authorList>
    </citation>
    <scope>NUCLEOTIDE SEQUENCE</scope>
    <source>
        <strain evidence="7">AESS21</strain>
    </source>
</reference>
<evidence type="ECO:0000256" key="5">
    <source>
        <dbReference type="SAM" id="Phobius"/>
    </source>
</evidence>
<proteinExistence type="predicted"/>
<feature type="transmembrane region" description="Helical" evidence="5">
    <location>
        <begin position="59"/>
        <end position="77"/>
    </location>
</feature>
<dbReference type="PROSITE" id="PS01124">
    <property type="entry name" value="HTH_ARAC_FAMILY_2"/>
    <property type="match status" value="1"/>
</dbReference>